<dbReference type="InterPro" id="IPR050250">
    <property type="entry name" value="Macrolide_Exporter_MacB"/>
</dbReference>
<evidence type="ECO:0000313" key="10">
    <source>
        <dbReference type="Proteomes" id="UP000245462"/>
    </source>
</evidence>
<dbReference type="GeneID" id="94550842"/>
<accession>A0A2U1FCG9</accession>
<evidence type="ECO:0000256" key="4">
    <source>
        <dbReference type="ARBA" id="ARBA00022989"/>
    </source>
</evidence>
<feature type="transmembrane region" description="Helical" evidence="6">
    <location>
        <begin position="392"/>
        <end position="414"/>
    </location>
</feature>
<keyword evidence="3 6" id="KW-0812">Transmembrane</keyword>
<dbReference type="Pfam" id="PF12704">
    <property type="entry name" value="MacB_PCD"/>
    <property type="match status" value="1"/>
</dbReference>
<dbReference type="PANTHER" id="PTHR30572">
    <property type="entry name" value="MEMBRANE COMPONENT OF TRANSPORTER-RELATED"/>
    <property type="match status" value="1"/>
</dbReference>
<feature type="transmembrane region" description="Helical" evidence="6">
    <location>
        <begin position="347"/>
        <end position="372"/>
    </location>
</feature>
<reference evidence="9 10" key="1">
    <citation type="submission" date="2018-04" db="EMBL/GenBank/DDBJ databases">
        <title>Genomic Encyclopedia of Type Strains, Phase IV (KMG-IV): sequencing the most valuable type-strain genomes for metagenomic binning, comparative biology and taxonomic classification.</title>
        <authorList>
            <person name="Goeker M."/>
        </authorList>
    </citation>
    <scope>NUCLEOTIDE SEQUENCE [LARGE SCALE GENOMIC DNA]</scope>
    <source>
        <strain evidence="9 10">DSM 28520</strain>
    </source>
</reference>
<name>A0A2U1FCG9_9PORP</name>
<dbReference type="OrthoDB" id="1109882at2"/>
<dbReference type="EMBL" id="QEKY01000008">
    <property type="protein sequence ID" value="PVZ09872.1"/>
    <property type="molecule type" value="Genomic_DNA"/>
</dbReference>
<organism evidence="9 10">
    <name type="scientific">Porphyromonas loveana</name>
    <dbReference type="NCBI Taxonomy" id="1884669"/>
    <lineage>
        <taxon>Bacteria</taxon>
        <taxon>Pseudomonadati</taxon>
        <taxon>Bacteroidota</taxon>
        <taxon>Bacteroidia</taxon>
        <taxon>Bacteroidales</taxon>
        <taxon>Porphyromonadaceae</taxon>
        <taxon>Porphyromonas</taxon>
    </lineage>
</organism>
<feature type="domain" description="ABC3 transporter permease C-terminal" evidence="7">
    <location>
        <begin position="296"/>
        <end position="420"/>
    </location>
</feature>
<dbReference type="GO" id="GO:0005886">
    <property type="term" value="C:plasma membrane"/>
    <property type="evidence" value="ECO:0007669"/>
    <property type="project" value="UniProtKB-SubCell"/>
</dbReference>
<evidence type="ECO:0000256" key="1">
    <source>
        <dbReference type="ARBA" id="ARBA00004651"/>
    </source>
</evidence>
<evidence type="ECO:0000256" key="2">
    <source>
        <dbReference type="ARBA" id="ARBA00022475"/>
    </source>
</evidence>
<keyword evidence="4 6" id="KW-1133">Transmembrane helix</keyword>
<feature type="transmembrane region" description="Helical" evidence="6">
    <location>
        <begin position="294"/>
        <end position="314"/>
    </location>
</feature>
<dbReference type="InterPro" id="IPR025857">
    <property type="entry name" value="MacB_PCD"/>
</dbReference>
<dbReference type="GO" id="GO:0022857">
    <property type="term" value="F:transmembrane transporter activity"/>
    <property type="evidence" value="ECO:0007669"/>
    <property type="project" value="TreeGrafter"/>
</dbReference>
<dbReference type="AlphaFoldDB" id="A0A2U1FCG9"/>
<keyword evidence="10" id="KW-1185">Reference proteome</keyword>
<comment type="caution">
    <text evidence="9">The sequence shown here is derived from an EMBL/GenBank/DDBJ whole genome shotgun (WGS) entry which is preliminary data.</text>
</comment>
<gene>
    <name evidence="9" type="ORF">C7382_10861</name>
</gene>
<keyword evidence="5 6" id="KW-0472">Membrane</keyword>
<dbReference type="Proteomes" id="UP000245462">
    <property type="component" value="Unassembled WGS sequence"/>
</dbReference>
<dbReference type="Pfam" id="PF02687">
    <property type="entry name" value="FtsX"/>
    <property type="match status" value="1"/>
</dbReference>
<evidence type="ECO:0000259" key="8">
    <source>
        <dbReference type="Pfam" id="PF12704"/>
    </source>
</evidence>
<feature type="transmembrane region" description="Helical" evidence="6">
    <location>
        <begin position="21"/>
        <end position="37"/>
    </location>
</feature>
<sequence length="427" mass="48348">MKRYIRQSWQIIRQNPVLSSIGILGTAFAICMVMVLVQQEYMKVGSFSPETNRSRWLVTRGSTLTMKDTMRNTTINMPVGDVQVWEIFRKLKTPEAVTTFIEYYESEAGIQTLFSVRGNESEVPIVARYTDEAFWRVFDFSFVAGKHYTESDARSNRQVAVITDRLARKFFGSVDEAIDKQALINGSKYTVCGVVRHVTPFCSFAYGDVWMPLSSLYEANSRDRLFNDYAVICLAKSPKDFDAIKEEIQALTAQCNAVQETFSISFPGQPANQFATMHSKYRNDDTVPEYRRRFILLIILFLCIPAINLSGMTLSRMRRRLAELGVRRSFGAVRSDIIRQVIAENMLLSLLGGVLGLGLSYLVMAVFPSWLLPAGSWNMIQGDINGAMFNPIIFLIALFFCVLINLLSAFVPAWRISKTPIVESLSH</sequence>
<comment type="subcellular location">
    <subcellularLocation>
        <location evidence="1">Cell membrane</location>
        <topology evidence="1">Multi-pass membrane protein</topology>
    </subcellularLocation>
</comment>
<evidence type="ECO:0000256" key="6">
    <source>
        <dbReference type="SAM" id="Phobius"/>
    </source>
</evidence>
<feature type="domain" description="MacB-like periplasmic core" evidence="8">
    <location>
        <begin position="23"/>
        <end position="251"/>
    </location>
</feature>
<evidence type="ECO:0000313" key="9">
    <source>
        <dbReference type="EMBL" id="PVZ09872.1"/>
    </source>
</evidence>
<dbReference type="PANTHER" id="PTHR30572:SF18">
    <property type="entry name" value="ABC-TYPE MACROLIDE FAMILY EXPORT SYSTEM PERMEASE COMPONENT 2"/>
    <property type="match status" value="1"/>
</dbReference>
<evidence type="ECO:0000256" key="5">
    <source>
        <dbReference type="ARBA" id="ARBA00023136"/>
    </source>
</evidence>
<dbReference type="InterPro" id="IPR003838">
    <property type="entry name" value="ABC3_permease_C"/>
</dbReference>
<keyword evidence="2" id="KW-1003">Cell membrane</keyword>
<evidence type="ECO:0000259" key="7">
    <source>
        <dbReference type="Pfam" id="PF02687"/>
    </source>
</evidence>
<evidence type="ECO:0000256" key="3">
    <source>
        <dbReference type="ARBA" id="ARBA00022692"/>
    </source>
</evidence>
<protein>
    <submittedName>
        <fullName evidence="9">Putative ABC transport system permease protein</fullName>
    </submittedName>
</protein>
<dbReference type="RefSeq" id="WP_116679371.1">
    <property type="nucleotide sequence ID" value="NZ_JBGXZY010000011.1"/>
</dbReference>
<proteinExistence type="predicted"/>